<name>A0A7R8UY01_HERIL</name>
<feature type="transmembrane region" description="Helical" evidence="10">
    <location>
        <begin position="196"/>
        <end position="217"/>
    </location>
</feature>
<evidence type="ECO:0008006" key="13">
    <source>
        <dbReference type="Google" id="ProtNLM"/>
    </source>
</evidence>
<sequence>MRPKLISINDLFGKLDNVGLTAQQSDKLQKEILNCNRLTTFVTFWYWLVSTTTAFNASLSNGKILMFNVWTPYDFQQSPWVYWITLLFQYSCFIIVATQNMTNDLIGPLYFIMLRAHLQILIERIQNIGWDPMKTQDENYEDLVNSIKDHKIIMNIYNILQNLISLTIFIQFADTAIVTAMQLLIILFYAVNFSQIIMLMVSSLASIIEILICCYFADSFTEVTNNLVNAIYSANIFDQSRNFQRTAIIFMQMTQESKVVLAGKVLPITLVTFASIMKTSYSLLTLANHMR</sequence>
<organism evidence="11 12">
    <name type="scientific">Hermetia illucens</name>
    <name type="common">Black soldier fly</name>
    <dbReference type="NCBI Taxonomy" id="343691"/>
    <lineage>
        <taxon>Eukaryota</taxon>
        <taxon>Metazoa</taxon>
        <taxon>Ecdysozoa</taxon>
        <taxon>Arthropoda</taxon>
        <taxon>Hexapoda</taxon>
        <taxon>Insecta</taxon>
        <taxon>Pterygota</taxon>
        <taxon>Neoptera</taxon>
        <taxon>Endopterygota</taxon>
        <taxon>Diptera</taxon>
        <taxon>Brachycera</taxon>
        <taxon>Stratiomyomorpha</taxon>
        <taxon>Stratiomyidae</taxon>
        <taxon>Hermetiinae</taxon>
        <taxon>Hermetia</taxon>
    </lineage>
</organism>
<feature type="transmembrane region" description="Helical" evidence="10">
    <location>
        <begin position="38"/>
        <end position="60"/>
    </location>
</feature>
<accession>A0A7R8UY01</accession>
<dbReference type="EMBL" id="LR899012">
    <property type="protein sequence ID" value="CAD7089113.1"/>
    <property type="molecule type" value="Genomic_DNA"/>
</dbReference>
<dbReference type="InParanoid" id="A0A7R8UY01"/>
<evidence type="ECO:0000256" key="8">
    <source>
        <dbReference type="ARBA" id="ARBA00023170"/>
    </source>
</evidence>
<dbReference type="GO" id="GO:0005886">
    <property type="term" value="C:plasma membrane"/>
    <property type="evidence" value="ECO:0007669"/>
    <property type="project" value="UniProtKB-SubCell"/>
</dbReference>
<evidence type="ECO:0000256" key="3">
    <source>
        <dbReference type="ARBA" id="ARBA00022606"/>
    </source>
</evidence>
<evidence type="ECO:0000256" key="2">
    <source>
        <dbReference type="ARBA" id="ARBA00022475"/>
    </source>
</evidence>
<evidence type="ECO:0000256" key="7">
    <source>
        <dbReference type="ARBA" id="ARBA00023136"/>
    </source>
</evidence>
<proteinExistence type="predicted"/>
<evidence type="ECO:0000313" key="12">
    <source>
        <dbReference type="Proteomes" id="UP000594454"/>
    </source>
</evidence>
<dbReference type="GO" id="GO:0005549">
    <property type="term" value="F:odorant binding"/>
    <property type="evidence" value="ECO:0007669"/>
    <property type="project" value="InterPro"/>
</dbReference>
<evidence type="ECO:0000256" key="10">
    <source>
        <dbReference type="SAM" id="Phobius"/>
    </source>
</evidence>
<evidence type="ECO:0000256" key="9">
    <source>
        <dbReference type="ARBA" id="ARBA00023224"/>
    </source>
</evidence>
<dbReference type="PANTHER" id="PTHR21137">
    <property type="entry name" value="ODORANT RECEPTOR"/>
    <property type="match status" value="1"/>
</dbReference>
<dbReference type="InterPro" id="IPR004117">
    <property type="entry name" value="7tm6_olfct_rcpt"/>
</dbReference>
<dbReference type="GO" id="GO:0004984">
    <property type="term" value="F:olfactory receptor activity"/>
    <property type="evidence" value="ECO:0007669"/>
    <property type="project" value="InterPro"/>
</dbReference>
<dbReference type="Proteomes" id="UP000594454">
    <property type="component" value="Chromosome 4"/>
</dbReference>
<gene>
    <name evidence="11" type="ORF">HERILL_LOCUS11691</name>
</gene>
<dbReference type="GO" id="GO:0007165">
    <property type="term" value="P:signal transduction"/>
    <property type="evidence" value="ECO:0007669"/>
    <property type="project" value="UniProtKB-KW"/>
</dbReference>
<dbReference type="Pfam" id="PF02949">
    <property type="entry name" value="7tm_6"/>
    <property type="match status" value="1"/>
</dbReference>
<evidence type="ECO:0000256" key="1">
    <source>
        <dbReference type="ARBA" id="ARBA00004651"/>
    </source>
</evidence>
<evidence type="ECO:0000256" key="4">
    <source>
        <dbReference type="ARBA" id="ARBA00022692"/>
    </source>
</evidence>
<dbReference type="OrthoDB" id="6604226at2759"/>
<keyword evidence="7 10" id="KW-0472">Membrane</keyword>
<feature type="transmembrane region" description="Helical" evidence="10">
    <location>
        <begin position="80"/>
        <end position="98"/>
    </location>
</feature>
<dbReference type="PANTHER" id="PTHR21137:SF35">
    <property type="entry name" value="ODORANT RECEPTOR 19A-RELATED"/>
    <property type="match status" value="1"/>
</dbReference>
<feature type="transmembrane region" description="Helical" evidence="10">
    <location>
        <begin position="163"/>
        <end position="190"/>
    </location>
</feature>
<keyword evidence="2" id="KW-1003">Cell membrane</keyword>
<evidence type="ECO:0000313" key="11">
    <source>
        <dbReference type="EMBL" id="CAD7089113.1"/>
    </source>
</evidence>
<keyword evidence="9" id="KW-0807">Transducer</keyword>
<keyword evidence="6 10" id="KW-1133">Transmembrane helix</keyword>
<dbReference type="AlphaFoldDB" id="A0A7R8UY01"/>
<evidence type="ECO:0000256" key="5">
    <source>
        <dbReference type="ARBA" id="ARBA00022725"/>
    </source>
</evidence>
<evidence type="ECO:0000256" key="6">
    <source>
        <dbReference type="ARBA" id="ARBA00022989"/>
    </source>
</evidence>
<reference evidence="11 12" key="1">
    <citation type="submission" date="2020-11" db="EMBL/GenBank/DDBJ databases">
        <authorList>
            <person name="Wallbank WR R."/>
            <person name="Pardo Diaz C."/>
            <person name="Kozak K."/>
            <person name="Martin S."/>
            <person name="Jiggins C."/>
            <person name="Moest M."/>
            <person name="Warren A I."/>
            <person name="Generalovic N T."/>
            <person name="Byers J.R.P. K."/>
            <person name="Montejo-Kovacevich G."/>
            <person name="Yen C E."/>
        </authorList>
    </citation>
    <scope>NUCLEOTIDE SEQUENCE [LARGE SCALE GENOMIC DNA]</scope>
</reference>
<protein>
    <recommendedName>
        <fullName evidence="13">Odorant receptor</fullName>
    </recommendedName>
</protein>
<keyword evidence="12" id="KW-1185">Reference proteome</keyword>
<comment type="subcellular location">
    <subcellularLocation>
        <location evidence="1">Cell membrane</location>
        <topology evidence="1">Multi-pass membrane protein</topology>
    </subcellularLocation>
</comment>
<keyword evidence="5" id="KW-0552">Olfaction</keyword>
<keyword evidence="3" id="KW-0716">Sensory transduction</keyword>
<keyword evidence="8" id="KW-0675">Receptor</keyword>
<keyword evidence="4 10" id="KW-0812">Transmembrane</keyword>
<feature type="transmembrane region" description="Helical" evidence="10">
    <location>
        <begin position="259"/>
        <end position="277"/>
    </location>
</feature>